<dbReference type="InterPro" id="IPR025665">
    <property type="entry name" value="Beta-barrel_OMP_2"/>
</dbReference>
<dbReference type="EMBL" id="FRAS01000021">
    <property type="protein sequence ID" value="SHL78661.1"/>
    <property type="molecule type" value="Genomic_DNA"/>
</dbReference>
<dbReference type="AlphaFoldDB" id="A0A1M7DGL0"/>
<proteinExistence type="predicted"/>
<dbReference type="Pfam" id="PF13568">
    <property type="entry name" value="OMP_b-brl_2"/>
    <property type="match status" value="1"/>
</dbReference>
<evidence type="ECO:0000259" key="1">
    <source>
        <dbReference type="Pfam" id="PF13568"/>
    </source>
</evidence>
<organism evidence="2 3">
    <name type="scientific">Hymenobacter psychrotolerans DSM 18569</name>
    <dbReference type="NCBI Taxonomy" id="1121959"/>
    <lineage>
        <taxon>Bacteria</taxon>
        <taxon>Pseudomonadati</taxon>
        <taxon>Bacteroidota</taxon>
        <taxon>Cytophagia</taxon>
        <taxon>Cytophagales</taxon>
        <taxon>Hymenobacteraceae</taxon>
        <taxon>Hymenobacter</taxon>
    </lineage>
</organism>
<protein>
    <submittedName>
        <fullName evidence="2">Outer membrane protein beta-barrel domain-containing protein</fullName>
    </submittedName>
</protein>
<feature type="domain" description="Outer membrane protein beta-barrel" evidence="1">
    <location>
        <begin position="15"/>
        <end position="185"/>
    </location>
</feature>
<dbReference type="Proteomes" id="UP000183947">
    <property type="component" value="Unassembled WGS sequence"/>
</dbReference>
<keyword evidence="3" id="KW-1185">Reference proteome</keyword>
<evidence type="ECO:0000313" key="2">
    <source>
        <dbReference type="EMBL" id="SHL78661.1"/>
    </source>
</evidence>
<name>A0A1M7DGL0_9BACT</name>
<evidence type="ECO:0000313" key="3">
    <source>
        <dbReference type="Proteomes" id="UP000183947"/>
    </source>
</evidence>
<reference evidence="3" key="1">
    <citation type="submission" date="2016-11" db="EMBL/GenBank/DDBJ databases">
        <authorList>
            <person name="Varghese N."/>
            <person name="Submissions S."/>
        </authorList>
    </citation>
    <scope>NUCLEOTIDE SEQUENCE [LARGE SCALE GENOMIC DNA]</scope>
    <source>
        <strain evidence="3">DSM 18569</strain>
    </source>
</reference>
<sequence length="226" mass="24719">MQAVELASVVPHRPGRWALEVLAGPTLSYRQLASDSANGISQYERPAAAFAAQVQARYALTPRLYLAGGIGYAEYRTQLNLLLQQRQRRDSITVTRAVKQRDVYRYFTVPVQVQYQLGGRGRLQYEAQAGASLDVYAGGRTSGSTACTCEQQQNWSSGSAPYRRLGLSLSAGLGVRYALTPRLTLLAQPMGRYSVLSISDTNTSTPLPARRPFAVGLLTGFSLNLR</sequence>
<gene>
    <name evidence="2" type="ORF">SAMN02746009_03377</name>
</gene>
<accession>A0A1M7DGL0</accession>